<dbReference type="SUPFAM" id="SSF46689">
    <property type="entry name" value="Homeodomain-like"/>
    <property type="match status" value="1"/>
</dbReference>
<dbReference type="PROSITE" id="PS50977">
    <property type="entry name" value="HTH_TETR_2"/>
    <property type="match status" value="1"/>
</dbReference>
<accession>A0A368BK52</accession>
<dbReference type="Proteomes" id="UP000253032">
    <property type="component" value="Unassembled WGS sequence"/>
</dbReference>
<evidence type="ECO:0000256" key="1">
    <source>
        <dbReference type="ARBA" id="ARBA00023125"/>
    </source>
</evidence>
<dbReference type="AlphaFoldDB" id="A0A368BK52"/>
<dbReference type="Gene3D" id="1.10.10.60">
    <property type="entry name" value="Homeodomain-like"/>
    <property type="match status" value="1"/>
</dbReference>
<gene>
    <name evidence="4" type="ORF">DBW98_04130</name>
</gene>
<comment type="caution">
    <text evidence="4">The sequence shown here is derived from an EMBL/GenBank/DDBJ whole genome shotgun (WGS) entry which is preliminary data.</text>
</comment>
<dbReference type="EMBL" id="QOPC01000026">
    <property type="protein sequence ID" value="RCL37252.1"/>
    <property type="molecule type" value="Genomic_DNA"/>
</dbReference>
<sequence length="203" mass="23421">MQNIEYKNSFKNKHSRIYTKRHHEIIDALEKLLEEGVPSLTMSEIAKELKISLRTLYEIAPSRDELILMTMDNILRKLGKFAMDSVAEVNSPIEKLEQYLFIVNQAVGQKFDRFLKDMEKINGSKKTADYHERFIKNFIENLLVEAIKKKEIKVIDVKAFSILLGGIGREFFKKENKKSISLTPEESANSITSIVLNGIKLEN</sequence>
<dbReference type="InterPro" id="IPR009057">
    <property type="entry name" value="Homeodomain-like_sf"/>
</dbReference>
<feature type="domain" description="HTH tetR-type" evidence="3">
    <location>
        <begin position="18"/>
        <end position="78"/>
    </location>
</feature>
<protein>
    <submittedName>
        <fullName evidence="4">TetR/AcrR family transcriptional regulator</fullName>
    </submittedName>
</protein>
<feature type="DNA-binding region" description="H-T-H motif" evidence="2">
    <location>
        <begin position="41"/>
        <end position="60"/>
    </location>
</feature>
<keyword evidence="1 2" id="KW-0238">DNA-binding</keyword>
<evidence type="ECO:0000259" key="3">
    <source>
        <dbReference type="PROSITE" id="PS50977"/>
    </source>
</evidence>
<evidence type="ECO:0000313" key="4">
    <source>
        <dbReference type="EMBL" id="RCL37252.1"/>
    </source>
</evidence>
<reference evidence="4 5" key="1">
    <citation type="journal article" date="2018" name="Microbiome">
        <title>Fine metagenomic profile of the Mediterranean stratified and mixed water columns revealed by assembly and recruitment.</title>
        <authorList>
            <person name="Haro-Moreno J.M."/>
            <person name="Lopez-Perez M."/>
            <person name="De La Torre J.R."/>
            <person name="Picazo A."/>
            <person name="Camacho A."/>
            <person name="Rodriguez-Valera F."/>
        </authorList>
    </citation>
    <scope>NUCLEOTIDE SEQUENCE [LARGE SCALE GENOMIC DNA]</scope>
    <source>
        <strain evidence="4">MED-G84</strain>
    </source>
</reference>
<dbReference type="Gene3D" id="1.10.357.10">
    <property type="entry name" value="Tetracycline Repressor, domain 2"/>
    <property type="match status" value="1"/>
</dbReference>
<organism evidence="4 5">
    <name type="scientific">SAR86 cluster bacterium</name>
    <dbReference type="NCBI Taxonomy" id="2030880"/>
    <lineage>
        <taxon>Bacteria</taxon>
        <taxon>Pseudomonadati</taxon>
        <taxon>Pseudomonadota</taxon>
        <taxon>Gammaproteobacteria</taxon>
        <taxon>SAR86 cluster</taxon>
    </lineage>
</organism>
<dbReference type="InterPro" id="IPR001647">
    <property type="entry name" value="HTH_TetR"/>
</dbReference>
<evidence type="ECO:0000256" key="2">
    <source>
        <dbReference type="PROSITE-ProRule" id="PRU00335"/>
    </source>
</evidence>
<dbReference type="Pfam" id="PF00440">
    <property type="entry name" value="TetR_N"/>
    <property type="match status" value="1"/>
</dbReference>
<name>A0A368BK52_9GAMM</name>
<proteinExistence type="predicted"/>
<dbReference type="GO" id="GO:0003677">
    <property type="term" value="F:DNA binding"/>
    <property type="evidence" value="ECO:0007669"/>
    <property type="project" value="UniProtKB-UniRule"/>
</dbReference>
<evidence type="ECO:0000313" key="5">
    <source>
        <dbReference type="Proteomes" id="UP000253032"/>
    </source>
</evidence>